<reference evidence="1 2" key="1">
    <citation type="journal article" date="2015" name="Nature">
        <title>rRNA introns, odd ribosomes, and small enigmatic genomes across a large radiation of phyla.</title>
        <authorList>
            <person name="Brown C.T."/>
            <person name="Hug L.A."/>
            <person name="Thomas B.C."/>
            <person name="Sharon I."/>
            <person name="Castelle C.J."/>
            <person name="Singh A."/>
            <person name="Wilkins M.J."/>
            <person name="Williams K.H."/>
            <person name="Banfield J.F."/>
        </authorList>
    </citation>
    <scope>NUCLEOTIDE SEQUENCE [LARGE SCALE GENOMIC DNA]</scope>
</reference>
<accession>A0A0G0QNW9</accession>
<name>A0A0G0QNW9_9BACT</name>
<protein>
    <submittedName>
        <fullName evidence="1">Uncharacterized protein</fullName>
    </submittedName>
</protein>
<dbReference type="Proteomes" id="UP000034665">
    <property type="component" value="Unassembled WGS sequence"/>
</dbReference>
<dbReference type="AlphaFoldDB" id="A0A0G0QNW9"/>
<evidence type="ECO:0000313" key="1">
    <source>
        <dbReference type="EMBL" id="KKR12075.1"/>
    </source>
</evidence>
<comment type="caution">
    <text evidence="1">The sequence shown here is derived from an EMBL/GenBank/DDBJ whole genome shotgun (WGS) entry which is preliminary data.</text>
</comment>
<evidence type="ECO:0000313" key="2">
    <source>
        <dbReference type="Proteomes" id="UP000034665"/>
    </source>
</evidence>
<proteinExistence type="predicted"/>
<gene>
    <name evidence="1" type="ORF">UT41_C0003G0002</name>
</gene>
<dbReference type="EMBL" id="LBWR01000003">
    <property type="protein sequence ID" value="KKR12075.1"/>
    <property type="molecule type" value="Genomic_DNA"/>
</dbReference>
<dbReference type="STRING" id="1619013.UT41_C0003G0002"/>
<organism evidence="1 2">
    <name type="scientific">Candidatus Wolfebacteria bacterium GW2011_GWC2_39_22</name>
    <dbReference type="NCBI Taxonomy" id="1619013"/>
    <lineage>
        <taxon>Bacteria</taxon>
        <taxon>Candidatus Wolfeibacteriota</taxon>
    </lineage>
</organism>
<sequence>MVSATQRCRWRNPMIDLEKEMHKQREEMRLAARVWWLILWHASKEGTKEIPTQYEWLSSELVAALFEELTERKFWYSWQHSETGKEESHAWNVWPLRLNTELEQCERYHQRKFDGGDIESKLRKVLKWFVWQNFQFERSDKSYDSELNLFHTNNTPFPSGNSRFKPCRDMYEKAVSDVLLYTSANHTEVCEWCRKIALLMQPYIDRDMAYIRKHRSH</sequence>